<comment type="caution">
    <text evidence="3">The sequence shown here is derived from an EMBL/GenBank/DDBJ whole genome shotgun (WGS) entry which is preliminary data.</text>
</comment>
<evidence type="ECO:0000256" key="1">
    <source>
        <dbReference type="SAM" id="MobiDB-lite"/>
    </source>
</evidence>
<dbReference type="OrthoDB" id="3541444at2"/>
<feature type="region of interest" description="Disordered" evidence="1">
    <location>
        <begin position="132"/>
        <end position="156"/>
    </location>
</feature>
<dbReference type="RefSeq" id="WP_117358351.1">
    <property type="nucleotide sequence ID" value="NZ_QURH01000277.1"/>
</dbReference>
<evidence type="ECO:0000313" key="4">
    <source>
        <dbReference type="Proteomes" id="UP000261811"/>
    </source>
</evidence>
<gene>
    <name evidence="3" type="ORF">DZF91_16515</name>
</gene>
<feature type="transmembrane region" description="Helical" evidence="2">
    <location>
        <begin position="107"/>
        <end position="124"/>
    </location>
</feature>
<feature type="transmembrane region" description="Helical" evidence="2">
    <location>
        <begin position="64"/>
        <end position="87"/>
    </location>
</feature>
<accession>A0A372JMI8</accession>
<feature type="transmembrane region" description="Helical" evidence="2">
    <location>
        <begin position="7"/>
        <end position="28"/>
    </location>
</feature>
<dbReference type="Proteomes" id="UP000261811">
    <property type="component" value="Unassembled WGS sequence"/>
</dbReference>
<proteinExistence type="predicted"/>
<name>A0A372JMI8_9ACTN</name>
<keyword evidence="2" id="KW-1133">Transmembrane helix</keyword>
<evidence type="ECO:0000256" key="2">
    <source>
        <dbReference type="SAM" id="Phobius"/>
    </source>
</evidence>
<evidence type="ECO:0000313" key="3">
    <source>
        <dbReference type="EMBL" id="RFU40568.1"/>
    </source>
</evidence>
<reference evidence="3 4" key="1">
    <citation type="submission" date="2018-08" db="EMBL/GenBank/DDBJ databases">
        <title>Actinomadura jelena sp. nov., a novel Actinomycete isolated from soil in Chad.</title>
        <authorList>
            <person name="Shi L."/>
        </authorList>
    </citation>
    <scope>NUCLEOTIDE SEQUENCE [LARGE SCALE GENOMIC DNA]</scope>
    <source>
        <strain evidence="3 4">NEAU-G17</strain>
    </source>
</reference>
<keyword evidence="2" id="KW-0472">Membrane</keyword>
<organism evidence="3 4">
    <name type="scientific">Actinomadura logoneensis</name>
    <dbReference type="NCBI Taxonomy" id="2293572"/>
    <lineage>
        <taxon>Bacteria</taxon>
        <taxon>Bacillati</taxon>
        <taxon>Actinomycetota</taxon>
        <taxon>Actinomycetes</taxon>
        <taxon>Streptosporangiales</taxon>
        <taxon>Thermomonosporaceae</taxon>
        <taxon>Actinomadura</taxon>
    </lineage>
</organism>
<sequence length="156" mass="16711">MPPLDPVAARPAGAVLFVLLGSVQFLLVPDGFQHAPYVGVCLILAVLMSFGGAAGFLAEASVRVWWYALAEGVANVLGVTGTAVWGLPLVDACTGACTGAWTRWTHPVLLLMGAALAALSAWAVHSRLHHHRAGSPVTSARERRHRPPRRPRRQRR</sequence>
<dbReference type="EMBL" id="QURH01000277">
    <property type="protein sequence ID" value="RFU40568.1"/>
    <property type="molecule type" value="Genomic_DNA"/>
</dbReference>
<keyword evidence="4" id="KW-1185">Reference proteome</keyword>
<dbReference type="AlphaFoldDB" id="A0A372JMI8"/>
<protein>
    <submittedName>
        <fullName evidence="3">Uncharacterized protein</fullName>
    </submittedName>
</protein>
<feature type="transmembrane region" description="Helical" evidence="2">
    <location>
        <begin position="34"/>
        <end position="57"/>
    </location>
</feature>
<keyword evidence="2" id="KW-0812">Transmembrane</keyword>
<feature type="compositionally biased region" description="Basic residues" evidence="1">
    <location>
        <begin position="142"/>
        <end position="156"/>
    </location>
</feature>